<feature type="domain" description="Integrase catalytic" evidence="2">
    <location>
        <begin position="155"/>
        <end position="340"/>
    </location>
</feature>
<dbReference type="InterPro" id="IPR012337">
    <property type="entry name" value="RNaseH-like_sf"/>
</dbReference>
<dbReference type="AlphaFoldDB" id="A0A0U2CIE5"/>
<gene>
    <name evidence="3" type="primary">tnp</name>
</gene>
<dbReference type="GO" id="GO:0015074">
    <property type="term" value="P:DNA integration"/>
    <property type="evidence" value="ECO:0007669"/>
    <property type="project" value="InterPro"/>
</dbReference>
<dbReference type="SUPFAM" id="SSF50610">
    <property type="entry name" value="mu transposase, C-terminal domain"/>
    <property type="match status" value="1"/>
</dbReference>
<reference evidence="3" key="1">
    <citation type="submission" date="2015-04" db="EMBL/GenBank/DDBJ databases">
        <title>Genetic characterization of multidrug resistance plasmids carrying cfr gene from Staphylococcus epidermidis clinical strains isolated in Italy.</title>
        <authorList>
            <person name="Brenciani A."/>
            <person name="Morroni G."/>
            <person name="Giovanetti E."/>
            <person name="Varaldo P.E."/>
        </authorList>
    </citation>
    <scope>NUCLEOTIDE SEQUENCE</scope>
    <source>
        <strain evidence="3">SP1</strain>
        <plasmid evidence="3">pSP01</plasmid>
    </source>
</reference>
<dbReference type="InterPro" id="IPR010921">
    <property type="entry name" value="Trp_repressor/repl_initiator"/>
</dbReference>
<feature type="region of interest" description="Disordered" evidence="1">
    <location>
        <begin position="461"/>
        <end position="482"/>
    </location>
</feature>
<dbReference type="PANTHER" id="PTHR35004">
    <property type="entry name" value="TRANSPOSASE RV3428C-RELATED"/>
    <property type="match status" value="1"/>
</dbReference>
<evidence type="ECO:0000313" key="3">
    <source>
        <dbReference type="EMBL" id="AKJ75145.1"/>
    </source>
</evidence>
<organism evidence="3">
    <name type="scientific">Staphylococcus epidermidis</name>
    <dbReference type="NCBI Taxonomy" id="1282"/>
    <lineage>
        <taxon>Bacteria</taxon>
        <taxon>Bacillati</taxon>
        <taxon>Bacillota</taxon>
        <taxon>Bacilli</taxon>
        <taxon>Bacillales</taxon>
        <taxon>Staphylococcaceae</taxon>
        <taxon>Staphylococcus</taxon>
    </lineage>
</organism>
<dbReference type="PANTHER" id="PTHR35004:SF6">
    <property type="entry name" value="TRANSPOSASE"/>
    <property type="match status" value="1"/>
</dbReference>
<keyword evidence="3" id="KW-0614">Plasmid</keyword>
<sequence>MNKELPSLTSYSDQKRHDAMTKYEVIKPYILEQKSLQSISKEQSISIRTLQSWAGKYKRYGLKGLVRKKRADSGEVKVNEEVKESIKHLILSKPRSSITSVYRQVCQFCAHNKIAKPSYSQVYSLVKSMSPALKKMAYEGTKVYQDSYDIVYRREASQPNEIWQADHTLLDIYVYDEKNTLERPWLTIIMDDYSRAIAGYFLSFNAPSANHTSLAFHQAIWQKKREDWEVCGIPQKFYTDHGSDFTSRHIEQVAIDLKINIIFSAVGVPRGRGKIERFFSTTNQLLLQDLPGYIGNKSTIDNLTLQSLEDKIDDFIVSVYHNRNHGTTGMAPIVRWGQSGFLPNMPESLEDLDLLLLHVAKARKVHSDGIRFQGFRYIDTNLAAYVGETVIIRYDPKDLAEIRVFHEDKYLCTAVAPEISNYVVSLKDIVSARNKRRNELKNEQKYSHTIVDNIVAAKQDEDIETEHKTNSKKSKLKRYRND</sequence>
<dbReference type="InterPro" id="IPR009004">
    <property type="entry name" value="Transposase_Mu_C"/>
</dbReference>
<name>A0A0U2CIE5_STAEP</name>
<dbReference type="SUPFAM" id="SSF53098">
    <property type="entry name" value="Ribonuclease H-like"/>
    <property type="match status" value="1"/>
</dbReference>
<dbReference type="RefSeq" id="WP_111112667.1">
    <property type="nucleotide sequence ID" value="NZ_CP196901.1"/>
</dbReference>
<evidence type="ECO:0000259" key="2">
    <source>
        <dbReference type="PROSITE" id="PS50994"/>
    </source>
</evidence>
<dbReference type="InterPro" id="IPR036388">
    <property type="entry name" value="WH-like_DNA-bd_sf"/>
</dbReference>
<dbReference type="Pfam" id="PF09299">
    <property type="entry name" value="Mu-transpos_C"/>
    <property type="match status" value="1"/>
</dbReference>
<dbReference type="PROSITE" id="PS50994">
    <property type="entry name" value="INTEGRASE"/>
    <property type="match status" value="1"/>
</dbReference>
<dbReference type="InterPro" id="IPR036397">
    <property type="entry name" value="RNaseH_sf"/>
</dbReference>
<dbReference type="Gene3D" id="1.10.10.10">
    <property type="entry name" value="Winged helix-like DNA-binding domain superfamily/Winged helix DNA-binding domain"/>
    <property type="match status" value="1"/>
</dbReference>
<feature type="compositionally biased region" description="Basic residues" evidence="1">
    <location>
        <begin position="470"/>
        <end position="482"/>
    </location>
</feature>
<dbReference type="InterPro" id="IPR001584">
    <property type="entry name" value="Integrase_cat-core"/>
</dbReference>
<dbReference type="SUPFAM" id="SSF48295">
    <property type="entry name" value="TrpR-like"/>
    <property type="match status" value="1"/>
</dbReference>
<dbReference type="Gene3D" id="3.30.420.10">
    <property type="entry name" value="Ribonuclease H-like superfamily/Ribonuclease H"/>
    <property type="match status" value="1"/>
</dbReference>
<dbReference type="EMBL" id="KR230047">
    <property type="protein sequence ID" value="AKJ75145.1"/>
    <property type="molecule type" value="Genomic_DNA"/>
</dbReference>
<protein>
    <submittedName>
        <fullName evidence="3">Transposase</fullName>
    </submittedName>
</protein>
<geneLocation type="plasmid" evidence="3">
    <name>pSP01</name>
</geneLocation>
<accession>A0A0U2CIE5</accession>
<dbReference type="GO" id="GO:0043565">
    <property type="term" value="F:sequence-specific DNA binding"/>
    <property type="evidence" value="ECO:0007669"/>
    <property type="project" value="InterPro"/>
</dbReference>
<proteinExistence type="predicted"/>
<evidence type="ECO:0000256" key="1">
    <source>
        <dbReference type="SAM" id="MobiDB-lite"/>
    </source>
</evidence>
<dbReference type="Pfam" id="PF00665">
    <property type="entry name" value="rve"/>
    <property type="match status" value="1"/>
</dbReference>
<dbReference type="InterPro" id="IPR015378">
    <property type="entry name" value="Transposase-like_Mu_C"/>
</dbReference>
<dbReference type="Gene3D" id="2.30.30.130">
    <property type="entry name" value="Transposase, Mu, C-terminal"/>
    <property type="match status" value="1"/>
</dbReference>